<dbReference type="Proteomes" id="UP000811246">
    <property type="component" value="Chromosome 15"/>
</dbReference>
<protein>
    <submittedName>
        <fullName evidence="1">Uncharacterized protein</fullName>
    </submittedName>
</protein>
<reference evidence="1" key="1">
    <citation type="submission" date="2020-12" db="EMBL/GenBank/DDBJ databases">
        <title>WGS assembly of Carya illinoinensis cv. Pawnee.</title>
        <authorList>
            <person name="Platts A."/>
            <person name="Shu S."/>
            <person name="Wright S."/>
            <person name="Barry K."/>
            <person name="Edger P."/>
            <person name="Pires J.C."/>
            <person name="Schmutz J."/>
        </authorList>
    </citation>
    <scope>NUCLEOTIDE SEQUENCE</scope>
    <source>
        <tissue evidence="1">Leaf</tissue>
    </source>
</reference>
<name>A0A8T1N7H9_CARIL</name>
<dbReference type="Proteomes" id="UP000811609">
    <property type="component" value="Chromosome 15"/>
</dbReference>
<keyword evidence="3" id="KW-1185">Reference proteome</keyword>
<comment type="caution">
    <text evidence="1">The sequence shown here is derived from an EMBL/GenBank/DDBJ whole genome shotgun (WGS) entry which is preliminary data.</text>
</comment>
<organism evidence="1 3">
    <name type="scientific">Carya illinoinensis</name>
    <name type="common">Pecan</name>
    <dbReference type="NCBI Taxonomy" id="32201"/>
    <lineage>
        <taxon>Eukaryota</taxon>
        <taxon>Viridiplantae</taxon>
        <taxon>Streptophyta</taxon>
        <taxon>Embryophyta</taxon>
        <taxon>Tracheophyta</taxon>
        <taxon>Spermatophyta</taxon>
        <taxon>Magnoliopsida</taxon>
        <taxon>eudicotyledons</taxon>
        <taxon>Gunneridae</taxon>
        <taxon>Pentapetalae</taxon>
        <taxon>rosids</taxon>
        <taxon>fabids</taxon>
        <taxon>Fagales</taxon>
        <taxon>Juglandaceae</taxon>
        <taxon>Carya</taxon>
    </lineage>
</organism>
<dbReference type="EMBL" id="CM031839">
    <property type="protein sequence ID" value="KAG6673707.1"/>
    <property type="molecule type" value="Genomic_DNA"/>
</dbReference>
<proteinExistence type="predicted"/>
<accession>A0A8T1N7H9</accession>
<dbReference type="EMBL" id="CM031823">
    <property type="protein sequence ID" value="KAG6625821.1"/>
    <property type="molecule type" value="Genomic_DNA"/>
</dbReference>
<reference evidence="2" key="2">
    <citation type="submission" date="2021-01" db="EMBL/GenBank/DDBJ databases">
        <authorList>
            <person name="Lovell J.T."/>
            <person name="Bentley N."/>
            <person name="Bhattarai G."/>
            <person name="Jenkins J.W."/>
            <person name="Sreedasyam A."/>
            <person name="Alarcon Y."/>
            <person name="Bock C."/>
            <person name="Boston L."/>
            <person name="Carlson J."/>
            <person name="Cervantes K."/>
            <person name="Clermont K."/>
            <person name="Krom N."/>
            <person name="Kubenka K."/>
            <person name="Mamidi S."/>
            <person name="Mattison C."/>
            <person name="Monteros M."/>
            <person name="Pisani C."/>
            <person name="Plott C."/>
            <person name="Rajasekar S."/>
            <person name="Rhein H.S."/>
            <person name="Rohla C."/>
            <person name="Song M."/>
            <person name="Hilaire R.S."/>
            <person name="Shu S."/>
            <person name="Wells L."/>
            <person name="Wang X."/>
            <person name="Webber J."/>
            <person name="Heerema R.J."/>
            <person name="Klein P."/>
            <person name="Conner P."/>
            <person name="Grauke L."/>
            <person name="Grimwood J."/>
            <person name="Schmutz J."/>
            <person name="Randall J.J."/>
        </authorList>
    </citation>
    <scope>NUCLEOTIDE SEQUENCE</scope>
    <source>
        <tissue evidence="2">Leaf</tissue>
    </source>
</reference>
<dbReference type="AlphaFoldDB" id="A0A8T1N7H9"/>
<evidence type="ECO:0000313" key="3">
    <source>
        <dbReference type="Proteomes" id="UP000811609"/>
    </source>
</evidence>
<evidence type="ECO:0000313" key="1">
    <source>
        <dbReference type="EMBL" id="KAG6625821.1"/>
    </source>
</evidence>
<evidence type="ECO:0000313" key="2">
    <source>
        <dbReference type="EMBL" id="KAG6673707.1"/>
    </source>
</evidence>
<sequence>MMIIIMKITQHRKGARNKIMIWTIHLSKISWATYVNKGRQQYAIQ</sequence>
<gene>
    <name evidence="1" type="ORF">CIPAW_15G005100</name>
    <name evidence="2" type="ORF">I3842_15G004800</name>
</gene>